<reference evidence="3 4" key="1">
    <citation type="journal article" date="2014" name="Virology">
        <title>Genome of brown tide virus (AaV), the little giant of the Megaviridae, elucidates NCLDV genome expansion and host-virus coevolution.</title>
        <authorList>
            <person name="Moniruzzaman M."/>
            <person name="LeCleir G.R."/>
            <person name="Brown C.M."/>
            <person name="Gobler C.J."/>
            <person name="Bidle K.D."/>
            <person name="Wilson W.H."/>
            <person name="Wilhelm S.W."/>
        </authorList>
    </citation>
    <scope>NUCLEOTIDE SEQUENCE [LARGE SCALE GENOMIC DNA]</scope>
    <source>
        <strain evidence="3">BtV-01</strain>
    </source>
</reference>
<evidence type="ECO:0000259" key="2">
    <source>
        <dbReference type="SMART" id="SM00398"/>
    </source>
</evidence>
<dbReference type="Proteomes" id="UP000028667">
    <property type="component" value="Segment"/>
</dbReference>
<feature type="region of interest" description="Disordered" evidence="1">
    <location>
        <begin position="162"/>
        <end position="186"/>
    </location>
</feature>
<dbReference type="SUPFAM" id="SSF47095">
    <property type="entry name" value="HMG-box"/>
    <property type="match status" value="1"/>
</dbReference>
<keyword evidence="4" id="KW-1185">Reference proteome</keyword>
<feature type="region of interest" description="Disordered" evidence="1">
    <location>
        <begin position="1"/>
        <end position="94"/>
    </location>
</feature>
<dbReference type="SMART" id="SM00398">
    <property type="entry name" value="HMG"/>
    <property type="match status" value="1"/>
</dbReference>
<dbReference type="GeneID" id="20041632"/>
<evidence type="ECO:0000313" key="3">
    <source>
        <dbReference type="EMBL" id="AII17093.1"/>
    </source>
</evidence>
<evidence type="ECO:0000313" key="4">
    <source>
        <dbReference type="Proteomes" id="UP000028667"/>
    </source>
</evidence>
<feature type="compositionally biased region" description="Basic and acidic residues" evidence="1">
    <location>
        <begin position="162"/>
        <end position="181"/>
    </location>
</feature>
<feature type="compositionally biased region" description="Basic residues" evidence="1">
    <location>
        <begin position="69"/>
        <end position="81"/>
    </location>
</feature>
<dbReference type="InterPro" id="IPR009071">
    <property type="entry name" value="HMG_box_dom"/>
</dbReference>
<proteinExistence type="predicted"/>
<dbReference type="KEGG" id="vg:20041632"/>
<sequence>MSESENDTEIEDMNDNTDVEEETETEQVEDMNDNTDVEEETETEQVEDMNDNTDVEEETETEQVEEKTTKKKKTKKAKKEKKPRDKNTPTNTMVKDRLMVLNMAIDKLNLIGVDSNDIEDFKKHFDELSNAPKVIKTRSKDEPKLPASTGWSLFSTNHREEFKKNNPDKKLGFNNKKKSESEDKDDDVVTVQMLTTEVSAIWKDMSDAEKKPWNEKAVKIKKEKFNEWGNAWQIHVENNPDLTKEFEVLKDTYSEESLKKMKKTELARYCGIEPEIRKNMKYDSTITDMRKLITEYITE</sequence>
<protein>
    <recommendedName>
        <fullName evidence="2">HMG box domain-containing protein</fullName>
    </recommendedName>
</protein>
<feature type="compositionally biased region" description="Acidic residues" evidence="1">
    <location>
        <begin position="1"/>
        <end position="63"/>
    </location>
</feature>
<gene>
    <name evidence="3" type="ORF">AaV_039</name>
</gene>
<name>A0A076FMG1_9VIRU</name>
<dbReference type="Gene3D" id="1.10.30.10">
    <property type="entry name" value="High mobility group box domain"/>
    <property type="match status" value="1"/>
</dbReference>
<dbReference type="RefSeq" id="YP_009052117.1">
    <property type="nucleotide sequence ID" value="NC_024697.1"/>
</dbReference>
<feature type="domain" description="HMG box" evidence="2">
    <location>
        <begin position="143"/>
        <end position="231"/>
    </location>
</feature>
<dbReference type="EMBL" id="KJ645900">
    <property type="protein sequence ID" value="AII17093.1"/>
    <property type="molecule type" value="Genomic_DNA"/>
</dbReference>
<dbReference type="InterPro" id="IPR036910">
    <property type="entry name" value="HMG_box_dom_sf"/>
</dbReference>
<organism evidence="3 4">
    <name type="scientific">Aureococcus anophagefferens virus</name>
    <dbReference type="NCBI Taxonomy" id="1474867"/>
    <lineage>
        <taxon>Viruses</taxon>
        <taxon>Varidnaviria</taxon>
        <taxon>Bamfordvirae</taxon>
        <taxon>Nucleocytoviricota</taxon>
        <taxon>Megaviricetes</taxon>
        <taxon>Imitervirales</taxon>
        <taxon>Schizomimiviridae</taxon>
        <taxon>Kratosvirus</taxon>
        <taxon>Kratosvirus quantuckense</taxon>
    </lineage>
</organism>
<accession>A0A076FMG1</accession>
<dbReference type="CDD" id="cd00084">
    <property type="entry name" value="HMG-box_SF"/>
    <property type="match status" value="1"/>
</dbReference>
<evidence type="ECO:0000256" key="1">
    <source>
        <dbReference type="SAM" id="MobiDB-lite"/>
    </source>
</evidence>